<dbReference type="GeneID" id="18871464"/>
<evidence type="ECO:0000313" key="4">
    <source>
        <dbReference type="Proteomes" id="UP000000709"/>
    </source>
</evidence>
<feature type="signal peptide" evidence="2">
    <location>
        <begin position="1"/>
        <end position="22"/>
    </location>
</feature>
<accession>G3ANU0</accession>
<dbReference type="InParanoid" id="G3ANU0"/>
<keyword evidence="2" id="KW-0732">Signal</keyword>
<evidence type="ECO:0000256" key="2">
    <source>
        <dbReference type="SAM" id="SignalP"/>
    </source>
</evidence>
<feature type="region of interest" description="Disordered" evidence="1">
    <location>
        <begin position="100"/>
        <end position="121"/>
    </location>
</feature>
<gene>
    <name evidence="3" type="ORF">SPAPADRAFT_50623</name>
</gene>
<evidence type="ECO:0000256" key="1">
    <source>
        <dbReference type="SAM" id="MobiDB-lite"/>
    </source>
</evidence>
<dbReference type="RefSeq" id="XP_007375301.1">
    <property type="nucleotide sequence ID" value="XM_007375239.1"/>
</dbReference>
<keyword evidence="4" id="KW-1185">Reference proteome</keyword>
<dbReference type="EMBL" id="GL996502">
    <property type="protein sequence ID" value="EGW32025.1"/>
    <property type="molecule type" value="Genomic_DNA"/>
</dbReference>
<reference evidence="3 4" key="1">
    <citation type="journal article" date="2011" name="Proc. Natl. Acad. Sci. U.S.A.">
        <title>Comparative genomics of xylose-fermenting fungi for enhanced biofuel production.</title>
        <authorList>
            <person name="Wohlbach D.J."/>
            <person name="Kuo A."/>
            <person name="Sato T.K."/>
            <person name="Potts K.M."/>
            <person name="Salamov A.A."/>
            <person name="LaButti K.M."/>
            <person name="Sun H."/>
            <person name="Clum A."/>
            <person name="Pangilinan J.L."/>
            <person name="Lindquist E.A."/>
            <person name="Lucas S."/>
            <person name="Lapidus A."/>
            <person name="Jin M."/>
            <person name="Gunawan C."/>
            <person name="Balan V."/>
            <person name="Dale B.E."/>
            <person name="Jeffries T.W."/>
            <person name="Zinkel R."/>
            <person name="Barry K.W."/>
            <person name="Grigoriev I.V."/>
            <person name="Gasch A.P."/>
        </authorList>
    </citation>
    <scope>NUCLEOTIDE SEQUENCE [LARGE SCALE GENOMIC DNA]</scope>
    <source>
        <strain evidence="4">NRRL Y-27907 / 11-Y1</strain>
    </source>
</reference>
<feature type="chain" id="PRO_5003442506" evidence="2">
    <location>
        <begin position="23"/>
        <end position="121"/>
    </location>
</feature>
<evidence type="ECO:0000313" key="3">
    <source>
        <dbReference type="EMBL" id="EGW32025.1"/>
    </source>
</evidence>
<sequence length="121" mass="13933">MDYRDILLILLACICTYNCTYAKSHQPQSLLRRDVDKKYLLISCGVITNPYENPVDVQHYTIYNVPTQSVYTDIPQDDVPPYEKIDASIVPKAEQEVEIKEVATKEPNAEPKDKQITEQKE</sequence>
<name>G3ANU0_SPAPN</name>
<proteinExistence type="predicted"/>
<dbReference type="KEGG" id="spaa:SPAPADRAFT_50623"/>
<dbReference type="Proteomes" id="UP000000709">
    <property type="component" value="Unassembled WGS sequence"/>
</dbReference>
<dbReference type="AlphaFoldDB" id="G3ANU0"/>
<dbReference type="HOGENOM" id="CLU_2039517_0_0_1"/>
<protein>
    <submittedName>
        <fullName evidence="3">Uncharacterized protein</fullName>
    </submittedName>
</protein>
<organism evidence="4">
    <name type="scientific">Spathaspora passalidarum (strain NRRL Y-27907 / 11-Y1)</name>
    <dbReference type="NCBI Taxonomy" id="619300"/>
    <lineage>
        <taxon>Eukaryota</taxon>
        <taxon>Fungi</taxon>
        <taxon>Dikarya</taxon>
        <taxon>Ascomycota</taxon>
        <taxon>Saccharomycotina</taxon>
        <taxon>Pichiomycetes</taxon>
        <taxon>Debaryomycetaceae</taxon>
        <taxon>Spathaspora</taxon>
    </lineage>
</organism>